<gene>
    <name evidence="11" type="ORF">D0809_06380</name>
    <name evidence="10" type="ORF">EV142_102145</name>
</gene>
<dbReference type="PRINTS" id="PR00132">
    <property type="entry name" value="GLHYDRLASE2"/>
</dbReference>
<evidence type="ECO:0000259" key="5">
    <source>
        <dbReference type="Pfam" id="PF00703"/>
    </source>
</evidence>
<dbReference type="GO" id="GO:0005975">
    <property type="term" value="P:carbohydrate metabolic process"/>
    <property type="evidence" value="ECO:0007669"/>
    <property type="project" value="InterPro"/>
</dbReference>
<evidence type="ECO:0000313" key="10">
    <source>
        <dbReference type="EMBL" id="TCN59527.1"/>
    </source>
</evidence>
<dbReference type="InterPro" id="IPR008979">
    <property type="entry name" value="Galactose-bd-like_sf"/>
</dbReference>
<evidence type="ECO:0000313" key="11">
    <source>
        <dbReference type="EMBL" id="TEB44819.1"/>
    </source>
</evidence>
<evidence type="ECO:0000313" key="13">
    <source>
        <dbReference type="Proteomes" id="UP000298340"/>
    </source>
</evidence>
<dbReference type="Gene3D" id="2.60.40.10">
    <property type="entry name" value="Immunoglobulins"/>
    <property type="match status" value="3"/>
</dbReference>
<dbReference type="InterPro" id="IPR006103">
    <property type="entry name" value="Glyco_hydro_2_cat"/>
</dbReference>
<dbReference type="PANTHER" id="PTHR42732:SF1">
    <property type="entry name" value="BETA-MANNOSIDASE"/>
    <property type="match status" value="1"/>
</dbReference>
<dbReference type="InterPro" id="IPR017853">
    <property type="entry name" value="GH"/>
</dbReference>
<keyword evidence="12" id="KW-1185">Reference proteome</keyword>
<dbReference type="InterPro" id="IPR013783">
    <property type="entry name" value="Ig-like_fold"/>
</dbReference>
<evidence type="ECO:0000259" key="9">
    <source>
        <dbReference type="Pfam" id="PF22666"/>
    </source>
</evidence>
<dbReference type="InterPro" id="IPR051913">
    <property type="entry name" value="GH2_Domain-Containing"/>
</dbReference>
<dbReference type="InterPro" id="IPR036156">
    <property type="entry name" value="Beta-gal/glucu_dom_sf"/>
</dbReference>
<feature type="signal peptide" evidence="4">
    <location>
        <begin position="1"/>
        <end position="18"/>
    </location>
</feature>
<dbReference type="InterPro" id="IPR040605">
    <property type="entry name" value="Glyco_hydro2_dom5"/>
</dbReference>
<dbReference type="SUPFAM" id="SSF49785">
    <property type="entry name" value="Galactose-binding domain-like"/>
    <property type="match status" value="1"/>
</dbReference>
<dbReference type="InterPro" id="IPR054593">
    <property type="entry name" value="Beta-mannosidase-like_N2"/>
</dbReference>
<evidence type="ECO:0000256" key="1">
    <source>
        <dbReference type="ARBA" id="ARBA00007401"/>
    </source>
</evidence>
<feature type="domain" description="Glycoside hydrolase family 2 immunoglobulin-like beta-sandwich" evidence="5">
    <location>
        <begin position="208"/>
        <end position="313"/>
    </location>
</feature>
<dbReference type="Gene3D" id="2.60.120.260">
    <property type="entry name" value="Galactose-binding domain-like"/>
    <property type="match status" value="1"/>
</dbReference>
<dbReference type="OrthoDB" id="9801077at2"/>
<keyword evidence="4" id="KW-0732">Signal</keyword>
<accession>A0A4Y7UG38</accession>
<sequence>MKLIITFVFSVLSLTGFAQQNSSLNYREKLSLDKGWRFHLGDIPFPEVKGHLESYFNAKAGKAGGAAATDYDDTNWRILNLPHDWAIEGRIDSTANLAQGYRKRGIGWYRRSFKIDPKDRGKNLELQFDGIATHCTVWLNGNVVHRNWSGYTSFYIDMTDMAKYGDELNVISIRVDAVDQEGWWYEGAGIYRHSWLVKRSPLHIITDGVFANPVKKNASEWEIPVEITLQNSRDFSSDAVIYAALLDAKGNKIADSETSIKAAAMDKTIANLSVKVNNPQLWSVDQPTLYKVQTVLKEKGQVIDTLTTTCGFRTIRFTADSGFYLNDKPMKLQGVCNHQDHAGVGVAVPNSLWDFRLKKLKEMGANAYRCAHNPPSAEFLNACDRLGILVMDENRNFNSSPEYISQLTWMVRRDRNHPSIILWSVFNEEPMQGTEIGYRMVKRMSAEVKKLDTTRPVTAAANGGLFEPVNVSQAVDVVGFNYQMNNYDRFHQEHPNMILTSSEDASAYMIRGNYTTDLAKHTLDAYDTQKASWGATHRETWKTIAERPYLLGCFIWTGFDYHGEPSPFDWPTAGSNFGTLDLCGFPKTAFYIHQAQWIKDKPILQVVPHWNWEHAEGTPIKVMAMSNAEKVKLVLNGKVVGEQKVDKYEMNTWEVPYRAGKLEAVGYTNGKEVSHFTIETTGKPTQIRLTPDRNRINGDGWDAVPVTVEVLDSKGRPVQTANLPIEFELEGPADIIGLGNGDPNSHEMEKGNKRSLFNGLAQVILQSKEGGNGKLNLKASSPGLKSAMLSIEIQPTEDIPSVEVIKPYLLLDKWLLSPISKVKPDPNKEIEGNDMNSWQPVPAGQSRTFSDGSFAVFRSSFTPYLAQQESGGKIMFKNLKGKAEIWLDKKLLAVKKEEAQNDFSVQIPAGKGKRELSVLIETIPGNTAGLGGLVIIE</sequence>
<dbReference type="InterPro" id="IPR023232">
    <property type="entry name" value="Glyco_hydro_2_AS"/>
</dbReference>
<dbReference type="AlphaFoldDB" id="A0A4Y7UG38"/>
<dbReference type="GO" id="GO:0004553">
    <property type="term" value="F:hydrolase activity, hydrolyzing O-glycosyl compounds"/>
    <property type="evidence" value="ECO:0007669"/>
    <property type="project" value="InterPro"/>
</dbReference>
<dbReference type="EMBL" id="SLWA01000002">
    <property type="protein sequence ID" value="TCN59527.1"/>
    <property type="molecule type" value="Genomic_DNA"/>
</dbReference>
<evidence type="ECO:0000256" key="4">
    <source>
        <dbReference type="SAM" id="SignalP"/>
    </source>
</evidence>
<evidence type="ECO:0000259" key="7">
    <source>
        <dbReference type="Pfam" id="PF16355"/>
    </source>
</evidence>
<dbReference type="SUPFAM" id="SSF49303">
    <property type="entry name" value="beta-Galactosidase/glucuronidase domain"/>
    <property type="match status" value="1"/>
</dbReference>
<evidence type="ECO:0000259" key="8">
    <source>
        <dbReference type="Pfam" id="PF18565"/>
    </source>
</evidence>
<feature type="chain" id="PRO_5043204787" evidence="4">
    <location>
        <begin position="19"/>
        <end position="937"/>
    </location>
</feature>
<comment type="caution">
    <text evidence="11">The sequence shown here is derived from an EMBL/GenBank/DDBJ whole genome shotgun (WGS) entry which is preliminary data.</text>
</comment>
<feature type="domain" description="Glycoside hydrolase family 2" evidence="8">
    <location>
        <begin position="687"/>
        <end position="789"/>
    </location>
</feature>
<dbReference type="Pfam" id="PF16355">
    <property type="entry name" value="DUF4982"/>
    <property type="match status" value="1"/>
</dbReference>
<comment type="similarity">
    <text evidence="1">Belongs to the glycosyl hydrolase 2 family.</text>
</comment>
<feature type="domain" description="Glycoside hydrolase family 2 catalytic" evidence="6">
    <location>
        <begin position="400"/>
        <end position="515"/>
    </location>
</feature>
<dbReference type="Pfam" id="PF22666">
    <property type="entry name" value="Glyco_hydro_2_N2"/>
    <property type="match status" value="1"/>
</dbReference>
<evidence type="ECO:0000256" key="2">
    <source>
        <dbReference type="ARBA" id="ARBA00022801"/>
    </source>
</evidence>
<dbReference type="Proteomes" id="UP000298340">
    <property type="component" value="Unassembled WGS sequence"/>
</dbReference>
<evidence type="ECO:0000259" key="6">
    <source>
        <dbReference type="Pfam" id="PF02836"/>
    </source>
</evidence>
<reference evidence="10 12" key="1">
    <citation type="journal article" date="2015" name="Stand. Genomic Sci.">
        <title>Genomic Encyclopedia of Bacterial and Archaeal Type Strains, Phase III: the genomes of soil and plant-associated and newly described type strains.</title>
        <authorList>
            <person name="Whitman W.B."/>
            <person name="Woyke T."/>
            <person name="Klenk H.P."/>
            <person name="Zhou Y."/>
            <person name="Lilburn T.G."/>
            <person name="Beck B.J."/>
            <person name="De Vos P."/>
            <person name="Vandamme P."/>
            <person name="Eisen J.A."/>
            <person name="Garrity G."/>
            <person name="Hugenholtz P."/>
            <person name="Kyrpides N.C."/>
        </authorList>
    </citation>
    <scope>NUCLEOTIDE SEQUENCE [LARGE SCALE GENOMIC DNA]</scope>
    <source>
        <strain evidence="10 12">P5626</strain>
    </source>
</reference>
<proteinExistence type="inferred from homology"/>
<feature type="domain" description="Glycoside hydrolase family 2 catalytic" evidence="6">
    <location>
        <begin position="320"/>
        <end position="395"/>
    </location>
</feature>
<dbReference type="RefSeq" id="WP_132033380.1">
    <property type="nucleotide sequence ID" value="NZ_QWDN01000002.1"/>
</dbReference>
<keyword evidence="2 11" id="KW-0378">Hydrolase</keyword>
<dbReference type="Pfam" id="PF02836">
    <property type="entry name" value="Glyco_hydro_2_C"/>
    <property type="match status" value="2"/>
</dbReference>
<evidence type="ECO:0000313" key="12">
    <source>
        <dbReference type="Proteomes" id="UP000295270"/>
    </source>
</evidence>
<dbReference type="SUPFAM" id="SSF51445">
    <property type="entry name" value="(Trans)glycosidases"/>
    <property type="match status" value="1"/>
</dbReference>
<reference evidence="11 13" key="2">
    <citation type="journal article" date="2018" name="Syst. Appl. Microbiol.">
        <title>Flavobacterium circumlabens sp. nov. and Flavobacterium cupreum sp. nov., two psychrotrophic species isolated from Antarctic environmental samples.</title>
        <authorList>
            <person name="Kralova S."/>
            <person name="Busse H.J."/>
            <person name="Svec P."/>
            <person name="Maslanova I."/>
            <person name="Stankova E."/>
            <person name="Bartak M."/>
            <person name="Sedlacek I."/>
        </authorList>
    </citation>
    <scope>NUCLEOTIDE SEQUENCE [LARGE SCALE GENOMIC DNA]</scope>
    <source>
        <strain evidence="11 13">CCM 8828</strain>
    </source>
</reference>
<feature type="domain" description="Beta-mannosidase-like galactose-binding" evidence="9">
    <location>
        <begin position="108"/>
        <end position="177"/>
    </location>
</feature>
<dbReference type="InterPro" id="IPR032311">
    <property type="entry name" value="DUF4982"/>
</dbReference>
<name>A0A4Y7UG38_9FLAO</name>
<reference evidence="10" key="3">
    <citation type="submission" date="2019-03" db="EMBL/GenBank/DDBJ databases">
        <authorList>
            <person name="Whitman W."/>
            <person name="Huntemann M."/>
            <person name="Clum A."/>
            <person name="Pillay M."/>
            <person name="Palaniappan K."/>
            <person name="Varghese N."/>
            <person name="Mikhailova N."/>
            <person name="Stamatis D."/>
            <person name="Reddy T."/>
            <person name="Daum C."/>
            <person name="Shapiro N."/>
            <person name="Ivanova N."/>
            <person name="Kyrpides N."/>
            <person name="Woyke T."/>
        </authorList>
    </citation>
    <scope>NUCLEOTIDE SEQUENCE</scope>
    <source>
        <strain evidence="10">P5626</strain>
    </source>
</reference>
<dbReference type="PANTHER" id="PTHR42732">
    <property type="entry name" value="BETA-GALACTOSIDASE"/>
    <property type="match status" value="1"/>
</dbReference>
<dbReference type="Proteomes" id="UP000295270">
    <property type="component" value="Unassembled WGS sequence"/>
</dbReference>
<dbReference type="Pfam" id="PF00703">
    <property type="entry name" value="Glyco_hydro_2"/>
    <property type="match status" value="1"/>
</dbReference>
<dbReference type="InterPro" id="IPR006102">
    <property type="entry name" value="Ig-like_GH2"/>
</dbReference>
<evidence type="ECO:0000256" key="3">
    <source>
        <dbReference type="ARBA" id="ARBA00023295"/>
    </source>
</evidence>
<dbReference type="Pfam" id="PF18565">
    <property type="entry name" value="Glyco_hydro2_C5"/>
    <property type="match status" value="1"/>
</dbReference>
<dbReference type="PROSITE" id="PS00608">
    <property type="entry name" value="GLYCOSYL_HYDROL_F2_2"/>
    <property type="match status" value="1"/>
</dbReference>
<dbReference type="Gene3D" id="3.20.20.80">
    <property type="entry name" value="Glycosidases"/>
    <property type="match status" value="1"/>
</dbReference>
<protein>
    <submittedName>
        <fullName evidence="10">Beta-galactosidase</fullName>
    </submittedName>
    <submittedName>
        <fullName evidence="11">Glycoside hydrolase family 2 protein</fullName>
    </submittedName>
</protein>
<organism evidence="11 13">
    <name type="scientific">Flavobacterium circumlabens</name>
    <dbReference type="NCBI Taxonomy" id="2133765"/>
    <lineage>
        <taxon>Bacteria</taxon>
        <taxon>Pseudomonadati</taxon>
        <taxon>Bacteroidota</taxon>
        <taxon>Flavobacteriia</taxon>
        <taxon>Flavobacteriales</taxon>
        <taxon>Flavobacteriaceae</taxon>
        <taxon>Flavobacterium</taxon>
    </lineage>
</organism>
<keyword evidence="3" id="KW-0326">Glycosidase</keyword>
<dbReference type="InterPro" id="IPR048230">
    <property type="entry name" value="GalA-like"/>
</dbReference>
<feature type="domain" description="DUF4982" evidence="7">
    <location>
        <begin position="617"/>
        <end position="673"/>
    </location>
</feature>
<dbReference type="InterPro" id="IPR006101">
    <property type="entry name" value="Glyco_hydro_2"/>
</dbReference>
<dbReference type="EMBL" id="QWDN01000002">
    <property type="protein sequence ID" value="TEB44819.1"/>
    <property type="molecule type" value="Genomic_DNA"/>
</dbReference>
<dbReference type="NCBIfam" id="NF041462">
    <property type="entry name" value="GalA"/>
    <property type="match status" value="1"/>
</dbReference>